<evidence type="ECO:0000259" key="2">
    <source>
        <dbReference type="PROSITE" id="PS50020"/>
    </source>
</evidence>
<dbReference type="Pfam" id="PF00397">
    <property type="entry name" value="WW"/>
    <property type="match status" value="1"/>
</dbReference>
<evidence type="ECO:0000313" key="3">
    <source>
        <dbReference type="EMBL" id="CAK7218715.1"/>
    </source>
</evidence>
<dbReference type="EMBL" id="CAWUHC010000024">
    <property type="protein sequence ID" value="CAK7218715.1"/>
    <property type="molecule type" value="Genomic_DNA"/>
</dbReference>
<feature type="compositionally biased region" description="Polar residues" evidence="1">
    <location>
        <begin position="34"/>
        <end position="47"/>
    </location>
</feature>
<feature type="region of interest" description="Disordered" evidence="1">
    <location>
        <begin position="264"/>
        <end position="306"/>
    </location>
</feature>
<sequence>MASSPETRPESATDASPIEDHNEPSKAVVVEVTPANSDAKSAPQTDKTATDLPVTDKSTEATDAETKTETDNADCEPSLPQDDADGDASSTLPPLPNEPLPTDDNETDAVAPPPLPDEPLPDGKDANDDGWDPVWSDEHQAWYFVNRFTQQTQWENPRVPDAAESTAAGAGAGATVGGYNPAIHGDYDPTAWYATGGSAANSIEDASTENVIGTDPIAAAAAAAAAMIQGDSRRGGGSAADRYSNDAKAGRQLNNYFDVAAASSAHDGRSLKAERSGIKPSKSELKAFKEKRRARKEEKRRAWLRD</sequence>
<keyword evidence="4" id="KW-1185">Reference proteome</keyword>
<feature type="domain" description="WW" evidence="2">
    <location>
        <begin position="125"/>
        <end position="159"/>
    </location>
</feature>
<dbReference type="CDD" id="cd00201">
    <property type="entry name" value="WW"/>
    <property type="match status" value="1"/>
</dbReference>
<name>A0ABP0BGT3_9PEZI</name>
<dbReference type="SUPFAM" id="SSF51045">
    <property type="entry name" value="WW domain"/>
    <property type="match status" value="1"/>
</dbReference>
<dbReference type="Proteomes" id="UP001642406">
    <property type="component" value="Unassembled WGS sequence"/>
</dbReference>
<dbReference type="Gene3D" id="2.20.70.10">
    <property type="match status" value="1"/>
</dbReference>
<feature type="compositionally biased region" description="Basic and acidic residues" evidence="1">
    <location>
        <begin position="266"/>
        <end position="288"/>
    </location>
</feature>
<gene>
    <name evidence="3" type="ORF">SBRCBS47491_003603</name>
</gene>
<reference evidence="3 4" key="1">
    <citation type="submission" date="2024-01" db="EMBL/GenBank/DDBJ databases">
        <authorList>
            <person name="Allen C."/>
            <person name="Tagirdzhanova G."/>
        </authorList>
    </citation>
    <scope>NUCLEOTIDE SEQUENCE [LARGE SCALE GENOMIC DNA]</scope>
</reference>
<accession>A0ABP0BGT3</accession>
<organism evidence="3 4">
    <name type="scientific">Sporothrix bragantina</name>
    <dbReference type="NCBI Taxonomy" id="671064"/>
    <lineage>
        <taxon>Eukaryota</taxon>
        <taxon>Fungi</taxon>
        <taxon>Dikarya</taxon>
        <taxon>Ascomycota</taxon>
        <taxon>Pezizomycotina</taxon>
        <taxon>Sordariomycetes</taxon>
        <taxon>Sordariomycetidae</taxon>
        <taxon>Ophiostomatales</taxon>
        <taxon>Ophiostomataceae</taxon>
        <taxon>Sporothrix</taxon>
    </lineage>
</organism>
<feature type="compositionally biased region" description="Basic and acidic residues" evidence="1">
    <location>
        <begin position="57"/>
        <end position="70"/>
    </location>
</feature>
<feature type="region of interest" description="Disordered" evidence="1">
    <location>
        <begin position="1"/>
        <end position="135"/>
    </location>
</feature>
<dbReference type="PROSITE" id="PS01159">
    <property type="entry name" value="WW_DOMAIN_1"/>
    <property type="match status" value="1"/>
</dbReference>
<dbReference type="InterPro" id="IPR001202">
    <property type="entry name" value="WW_dom"/>
</dbReference>
<dbReference type="InterPro" id="IPR036020">
    <property type="entry name" value="WW_dom_sf"/>
</dbReference>
<evidence type="ECO:0000256" key="1">
    <source>
        <dbReference type="SAM" id="MobiDB-lite"/>
    </source>
</evidence>
<evidence type="ECO:0000313" key="4">
    <source>
        <dbReference type="Proteomes" id="UP001642406"/>
    </source>
</evidence>
<comment type="caution">
    <text evidence="3">The sequence shown here is derived from an EMBL/GenBank/DDBJ whole genome shotgun (WGS) entry which is preliminary data.</text>
</comment>
<protein>
    <recommendedName>
        <fullName evidence="2">WW domain-containing protein</fullName>
    </recommendedName>
</protein>
<proteinExistence type="predicted"/>
<dbReference type="PROSITE" id="PS50020">
    <property type="entry name" value="WW_DOMAIN_2"/>
    <property type="match status" value="1"/>
</dbReference>
<feature type="compositionally biased region" description="Basic and acidic residues" evidence="1">
    <location>
        <begin position="295"/>
        <end position="306"/>
    </location>
</feature>